<keyword evidence="2" id="KW-1185">Reference proteome</keyword>
<reference evidence="1 2" key="1">
    <citation type="submission" date="2017-11" db="EMBL/GenBank/DDBJ databases">
        <title>De-novo sequencing of pomegranate (Punica granatum L.) genome.</title>
        <authorList>
            <person name="Akparov Z."/>
            <person name="Amiraslanov A."/>
            <person name="Hajiyeva S."/>
            <person name="Abbasov M."/>
            <person name="Kaur K."/>
            <person name="Hamwieh A."/>
            <person name="Solovyev V."/>
            <person name="Salamov A."/>
            <person name="Braich B."/>
            <person name="Kosarev P."/>
            <person name="Mahmoud A."/>
            <person name="Hajiyev E."/>
            <person name="Babayeva S."/>
            <person name="Izzatullayeva V."/>
            <person name="Mammadov A."/>
            <person name="Mammadov A."/>
            <person name="Sharifova S."/>
            <person name="Ojaghi J."/>
            <person name="Eynullazada K."/>
            <person name="Bayramov B."/>
            <person name="Abdulazimova A."/>
            <person name="Shahmuradov I."/>
        </authorList>
    </citation>
    <scope>NUCLEOTIDE SEQUENCE [LARGE SCALE GENOMIC DNA]</scope>
    <source>
        <strain evidence="2">cv. AG2017</strain>
        <tissue evidence="1">Leaf</tissue>
    </source>
</reference>
<sequence>MLGCKGCMFGCAWTSAARVGTRGCARARGWAHGRATVRAGERLCLHARGWTRGCAGACGYEFTGHPRARSSSEMRKST</sequence>
<organism evidence="1 2">
    <name type="scientific">Punica granatum</name>
    <name type="common">Pomegranate</name>
    <dbReference type="NCBI Taxonomy" id="22663"/>
    <lineage>
        <taxon>Eukaryota</taxon>
        <taxon>Viridiplantae</taxon>
        <taxon>Streptophyta</taxon>
        <taxon>Embryophyta</taxon>
        <taxon>Tracheophyta</taxon>
        <taxon>Spermatophyta</taxon>
        <taxon>Magnoliopsida</taxon>
        <taxon>eudicotyledons</taxon>
        <taxon>Gunneridae</taxon>
        <taxon>Pentapetalae</taxon>
        <taxon>rosids</taxon>
        <taxon>malvids</taxon>
        <taxon>Myrtales</taxon>
        <taxon>Lythraceae</taxon>
        <taxon>Punica</taxon>
    </lineage>
</organism>
<comment type="caution">
    <text evidence="1">The sequence shown here is derived from an EMBL/GenBank/DDBJ whole genome shotgun (WGS) entry which is preliminary data.</text>
</comment>
<evidence type="ECO:0000313" key="2">
    <source>
        <dbReference type="Proteomes" id="UP000233551"/>
    </source>
</evidence>
<dbReference type="EMBL" id="PGOL01000306">
    <property type="protein sequence ID" value="PKI72882.1"/>
    <property type="molecule type" value="Genomic_DNA"/>
</dbReference>
<accession>A0A2I0KWN5</accession>
<name>A0A2I0KWN5_PUNGR</name>
<proteinExistence type="predicted"/>
<evidence type="ECO:0000313" key="1">
    <source>
        <dbReference type="EMBL" id="PKI72882.1"/>
    </source>
</evidence>
<dbReference type="Proteomes" id="UP000233551">
    <property type="component" value="Unassembled WGS sequence"/>
</dbReference>
<protein>
    <submittedName>
        <fullName evidence="1">Uncharacterized protein</fullName>
    </submittedName>
</protein>
<dbReference type="AlphaFoldDB" id="A0A2I0KWN5"/>
<gene>
    <name evidence="1" type="ORF">CRG98_006750</name>
</gene>